<evidence type="ECO:0000256" key="7">
    <source>
        <dbReference type="ARBA" id="ARBA00023212"/>
    </source>
</evidence>
<organism evidence="11 12">
    <name type="scientific">Papilio machaon</name>
    <name type="common">Old World swallowtail butterfly</name>
    <dbReference type="NCBI Taxonomy" id="76193"/>
    <lineage>
        <taxon>Eukaryota</taxon>
        <taxon>Metazoa</taxon>
        <taxon>Ecdysozoa</taxon>
        <taxon>Arthropoda</taxon>
        <taxon>Hexapoda</taxon>
        <taxon>Insecta</taxon>
        <taxon>Pterygota</taxon>
        <taxon>Neoptera</taxon>
        <taxon>Endopterygota</taxon>
        <taxon>Lepidoptera</taxon>
        <taxon>Glossata</taxon>
        <taxon>Ditrysia</taxon>
        <taxon>Papilionoidea</taxon>
        <taxon>Papilionidae</taxon>
        <taxon>Papilioninae</taxon>
        <taxon>Papilio</taxon>
    </lineage>
</organism>
<gene>
    <name evidence="11" type="ORF">RR48_05889</name>
</gene>
<keyword evidence="9" id="KW-0966">Cell projection</keyword>
<comment type="function">
    <text evidence="10">Component of the Arp2/3 complex, a multiprotein complex that mediates actin polymerization upon stimulation by nucleation-promoting factor (NPF). The Arp2/3 complex mediates the formation of branched actin networks in the cytoplasm, providing the force for cell motility. In addition to its role in the cytoplasmic cytoskeleton, the Arp2/3 complex also promotes actin polymerization in the nucleus, thereby regulating gene transcription and repair of damaged DNA. The Arp2/3 complex promotes homologous recombination (HR) repair in response to DNA damage by promoting nuclear actin polymerization, leading to drive motility of double-strand breaks (DSBs).</text>
</comment>
<evidence type="ECO:0000256" key="8">
    <source>
        <dbReference type="ARBA" id="ARBA00023242"/>
    </source>
</evidence>
<evidence type="ECO:0000256" key="3">
    <source>
        <dbReference type="ARBA" id="ARBA00004316"/>
    </source>
</evidence>
<dbReference type="AlphaFoldDB" id="A0A0N1PGM8"/>
<evidence type="ECO:0000256" key="5">
    <source>
        <dbReference type="ARBA" id="ARBA00022490"/>
    </source>
</evidence>
<comment type="subcellular location">
    <subcellularLocation>
        <location evidence="3">Cell projection</location>
    </subcellularLocation>
    <subcellularLocation>
        <location evidence="2">Cytoplasm</location>
        <location evidence="2">Cytoskeleton</location>
    </subcellularLocation>
    <subcellularLocation>
        <location evidence="1">Nucleus</location>
    </subcellularLocation>
</comment>
<comment type="similarity">
    <text evidence="4">Belongs to the ARPC3 family.</text>
</comment>
<dbReference type="GO" id="GO:0042995">
    <property type="term" value="C:cell projection"/>
    <property type="evidence" value="ECO:0007669"/>
    <property type="project" value="UniProtKB-SubCell"/>
</dbReference>
<evidence type="ECO:0000256" key="2">
    <source>
        <dbReference type="ARBA" id="ARBA00004245"/>
    </source>
</evidence>
<dbReference type="SUPFAM" id="SSF69060">
    <property type="entry name" value="Arp2/3 complex 21 kDa subunit ARPC3"/>
    <property type="match status" value="2"/>
</dbReference>
<dbReference type="Pfam" id="PF04062">
    <property type="entry name" value="P21-Arc"/>
    <property type="match status" value="1"/>
</dbReference>
<keyword evidence="12" id="KW-1185">Reference proteome</keyword>
<dbReference type="GO" id="GO:0005634">
    <property type="term" value="C:nucleus"/>
    <property type="evidence" value="ECO:0007669"/>
    <property type="project" value="UniProtKB-SubCell"/>
</dbReference>
<evidence type="ECO:0000313" key="11">
    <source>
        <dbReference type="EMBL" id="KPJ14795.1"/>
    </source>
</evidence>
<evidence type="ECO:0000256" key="10">
    <source>
        <dbReference type="ARBA" id="ARBA00045382"/>
    </source>
</evidence>
<dbReference type="Gene3D" id="1.10.1760.10">
    <property type="entry name" value="Actin-related protein 2/3 complex subunit 3"/>
    <property type="match status" value="2"/>
</dbReference>
<dbReference type="GO" id="GO:0005885">
    <property type="term" value="C:Arp2/3 protein complex"/>
    <property type="evidence" value="ECO:0007669"/>
    <property type="project" value="InterPro"/>
</dbReference>
<dbReference type="FunFam" id="1.10.1760.10:FF:000001">
    <property type="entry name" value="Actin-related protein 2/3 complex subunit 3"/>
    <property type="match status" value="2"/>
</dbReference>
<dbReference type="FunCoup" id="A0A0N1PGM8">
    <property type="interactions" value="1042"/>
</dbReference>
<dbReference type="PANTHER" id="PTHR12391">
    <property type="entry name" value="ARP2/3 COMPLEX 21 KD SUBUNIT"/>
    <property type="match status" value="1"/>
</dbReference>
<dbReference type="GO" id="GO:0034314">
    <property type="term" value="P:Arp2/3 complex-mediated actin nucleation"/>
    <property type="evidence" value="ECO:0007669"/>
    <property type="project" value="InterPro"/>
</dbReference>
<dbReference type="GO" id="GO:0030833">
    <property type="term" value="P:regulation of actin filament polymerization"/>
    <property type="evidence" value="ECO:0007669"/>
    <property type="project" value="InterPro"/>
</dbReference>
<keyword evidence="7" id="KW-0206">Cytoskeleton</keyword>
<dbReference type="EMBL" id="KQ460426">
    <property type="protein sequence ID" value="KPJ14795.1"/>
    <property type="molecule type" value="Genomic_DNA"/>
</dbReference>
<dbReference type="InterPro" id="IPR036753">
    <property type="entry name" value="ARPC3_sf"/>
</dbReference>
<evidence type="ECO:0000313" key="12">
    <source>
        <dbReference type="Proteomes" id="UP000053240"/>
    </source>
</evidence>
<accession>A0A0N1PGM8</accession>
<name>A0A0N1PGM8_PAPMA</name>
<sequence>MPAYHSTLTDYTQSVGNLALLPLRTTYRGPAPTNPKQELDVIDEALNYFKANVFFRFYEIKSDADRVLIYLTLYISECLKKLQKCSNKNQGQQEMYMLAISKFDIPGEPGFPLNSVYAKPTSTQEADRVLIYLTLYISECLKKLQKCSNKNQGQQEMYMLAISKFDIPGEPGFPLNSVYAKPTSTQEADLMRQYLQQLRHETGNRVCEKVFATEDGKPSKWWLCFAKRKFMDKSLSGPGQ</sequence>
<proteinExistence type="inferred from homology"/>
<keyword evidence="8" id="KW-0539">Nucleus</keyword>
<evidence type="ECO:0000256" key="1">
    <source>
        <dbReference type="ARBA" id="ARBA00004123"/>
    </source>
</evidence>
<keyword evidence="5" id="KW-0963">Cytoplasm</keyword>
<evidence type="ECO:0000256" key="9">
    <source>
        <dbReference type="ARBA" id="ARBA00023273"/>
    </source>
</evidence>
<dbReference type="InParanoid" id="A0A0N1PGM8"/>
<dbReference type="STRING" id="76193.A0A0N1PGM8"/>
<dbReference type="InterPro" id="IPR007204">
    <property type="entry name" value="ARPC3"/>
</dbReference>
<reference evidence="11 12" key="1">
    <citation type="journal article" date="2015" name="Nat. Commun.">
        <title>Outbred genome sequencing and CRISPR/Cas9 gene editing in butterflies.</title>
        <authorList>
            <person name="Li X."/>
            <person name="Fan D."/>
            <person name="Zhang W."/>
            <person name="Liu G."/>
            <person name="Zhang L."/>
            <person name="Zhao L."/>
            <person name="Fang X."/>
            <person name="Chen L."/>
            <person name="Dong Y."/>
            <person name="Chen Y."/>
            <person name="Ding Y."/>
            <person name="Zhao R."/>
            <person name="Feng M."/>
            <person name="Zhu Y."/>
            <person name="Feng Y."/>
            <person name="Jiang X."/>
            <person name="Zhu D."/>
            <person name="Xiang H."/>
            <person name="Feng X."/>
            <person name="Li S."/>
            <person name="Wang J."/>
            <person name="Zhang G."/>
            <person name="Kronforst M.R."/>
            <person name="Wang W."/>
        </authorList>
    </citation>
    <scope>NUCLEOTIDE SEQUENCE [LARGE SCALE GENOMIC DNA]</scope>
    <source>
        <strain evidence="11">Ya'a_city_454_Pm</strain>
        <tissue evidence="11">Whole body</tissue>
    </source>
</reference>
<dbReference type="GO" id="GO:0003779">
    <property type="term" value="F:actin binding"/>
    <property type="evidence" value="ECO:0007669"/>
    <property type="project" value="UniProtKB-KW"/>
</dbReference>
<keyword evidence="6" id="KW-0009">Actin-binding</keyword>
<dbReference type="Proteomes" id="UP000053240">
    <property type="component" value="Unassembled WGS sequence"/>
</dbReference>
<protein>
    <submittedName>
        <fullName evidence="11">Actin-related protein 2/3 complex subunit 3</fullName>
    </submittedName>
</protein>
<evidence type="ECO:0000256" key="6">
    <source>
        <dbReference type="ARBA" id="ARBA00023203"/>
    </source>
</evidence>
<evidence type="ECO:0000256" key="4">
    <source>
        <dbReference type="ARBA" id="ARBA00010856"/>
    </source>
</evidence>